<dbReference type="SUPFAM" id="SSF55729">
    <property type="entry name" value="Acyl-CoA N-acyltransferases (Nat)"/>
    <property type="match status" value="1"/>
</dbReference>
<organism evidence="5 6">
    <name type="scientific">Mortierella alpina</name>
    <name type="common">Oleaginous fungus</name>
    <name type="synonym">Mortierella renispora</name>
    <dbReference type="NCBI Taxonomy" id="64518"/>
    <lineage>
        <taxon>Eukaryota</taxon>
        <taxon>Fungi</taxon>
        <taxon>Fungi incertae sedis</taxon>
        <taxon>Mucoromycota</taxon>
        <taxon>Mortierellomycotina</taxon>
        <taxon>Mortierellomycetes</taxon>
        <taxon>Mortierellales</taxon>
        <taxon>Mortierellaceae</taxon>
        <taxon>Mortierella</taxon>
    </lineage>
</organism>
<dbReference type="AlphaFoldDB" id="A0A9P8A4T7"/>
<sequence length="240" mass="26458">MSPEATTAEITSIIQGMKPHQVADSIWLTPIWKSDSAEIFRVLNIDSSIAEGLYAASIVLPFPEDGAISFAERHQQKRLRNGVCTTWAIRTQADGPMIGLIALDPFDHGDLGLCYQHKRTVADTDTVADVDVEASTTDEAVLKCGGFGYWISPEHAGKGIMTQVVVFALTRLARQEFNYDRVHGEAWTDNKASCRVMERAGMRRVPGLPCFVPKFNATKDIAHYVFDVHHRPTASGEGLN</sequence>
<protein>
    <recommendedName>
        <fullName evidence="4">N-acetyltransferase domain-containing protein</fullName>
    </recommendedName>
</protein>
<dbReference type="GO" id="GO:0016747">
    <property type="term" value="F:acyltransferase activity, transferring groups other than amino-acyl groups"/>
    <property type="evidence" value="ECO:0007669"/>
    <property type="project" value="InterPro"/>
</dbReference>
<keyword evidence="1" id="KW-0808">Transferase</keyword>
<accession>A0A9P8A4T7</accession>
<reference evidence="5" key="1">
    <citation type="submission" date="2021-07" db="EMBL/GenBank/DDBJ databases">
        <title>Draft genome of Mortierella alpina, strain LL118, isolated from an aspen leaf litter sample.</title>
        <authorList>
            <person name="Yang S."/>
            <person name="Vinatzer B.A."/>
        </authorList>
    </citation>
    <scope>NUCLEOTIDE SEQUENCE</scope>
    <source>
        <strain evidence="5">LL118</strain>
    </source>
</reference>
<feature type="domain" description="N-acetyltransferase" evidence="4">
    <location>
        <begin position="27"/>
        <end position="203"/>
    </location>
</feature>
<evidence type="ECO:0000313" key="6">
    <source>
        <dbReference type="Proteomes" id="UP000717515"/>
    </source>
</evidence>
<proteinExistence type="inferred from homology"/>
<keyword evidence="2" id="KW-0012">Acyltransferase</keyword>
<evidence type="ECO:0000256" key="2">
    <source>
        <dbReference type="ARBA" id="ARBA00023315"/>
    </source>
</evidence>
<dbReference type="Gene3D" id="3.40.630.30">
    <property type="match status" value="1"/>
</dbReference>
<evidence type="ECO:0000256" key="3">
    <source>
        <dbReference type="ARBA" id="ARBA00038502"/>
    </source>
</evidence>
<dbReference type="PANTHER" id="PTHR43792">
    <property type="entry name" value="GNAT FAMILY, PUTATIVE (AFU_ORTHOLOGUE AFUA_3G00765)-RELATED-RELATED"/>
    <property type="match status" value="1"/>
</dbReference>
<dbReference type="Proteomes" id="UP000717515">
    <property type="component" value="Unassembled WGS sequence"/>
</dbReference>
<dbReference type="InterPro" id="IPR000182">
    <property type="entry name" value="GNAT_dom"/>
</dbReference>
<dbReference type="InterPro" id="IPR016181">
    <property type="entry name" value="Acyl_CoA_acyltransferase"/>
</dbReference>
<dbReference type="PANTHER" id="PTHR43792:SF8">
    <property type="entry name" value="[RIBOSOMAL PROTEIN US5]-ALANINE N-ACETYLTRANSFERASE"/>
    <property type="match status" value="1"/>
</dbReference>
<evidence type="ECO:0000313" key="5">
    <source>
        <dbReference type="EMBL" id="KAG9324853.1"/>
    </source>
</evidence>
<comment type="similarity">
    <text evidence="3">Belongs to the acetyltransferase family. RimJ subfamily.</text>
</comment>
<name>A0A9P8A4T7_MORAP</name>
<gene>
    <name evidence="5" type="ORF">KVV02_001598</name>
</gene>
<evidence type="ECO:0000256" key="1">
    <source>
        <dbReference type="ARBA" id="ARBA00022679"/>
    </source>
</evidence>
<dbReference type="InterPro" id="IPR051531">
    <property type="entry name" value="N-acetyltransferase"/>
</dbReference>
<dbReference type="Pfam" id="PF13302">
    <property type="entry name" value="Acetyltransf_3"/>
    <property type="match status" value="1"/>
</dbReference>
<dbReference type="EMBL" id="JAIFTL010000055">
    <property type="protein sequence ID" value="KAG9324853.1"/>
    <property type="molecule type" value="Genomic_DNA"/>
</dbReference>
<evidence type="ECO:0000259" key="4">
    <source>
        <dbReference type="Pfam" id="PF13302"/>
    </source>
</evidence>
<comment type="caution">
    <text evidence="5">The sequence shown here is derived from an EMBL/GenBank/DDBJ whole genome shotgun (WGS) entry which is preliminary data.</text>
</comment>